<dbReference type="AlphaFoldDB" id="A0A919F363"/>
<reference evidence="3" key="1">
    <citation type="journal article" date="2019" name="Int. J. Syst. Evol. Microbiol.">
        <title>The Global Catalogue of Microorganisms (GCM) 10K type strain sequencing project: providing services to taxonomists for standard genome sequencing and annotation.</title>
        <authorList>
            <consortium name="The Broad Institute Genomics Platform"/>
            <consortium name="The Broad Institute Genome Sequencing Center for Infectious Disease"/>
            <person name="Wu L."/>
            <person name="Ma J."/>
        </authorList>
    </citation>
    <scope>NUCLEOTIDE SEQUENCE [LARGE SCALE GENOMIC DNA]</scope>
    <source>
        <strain evidence="3">JCM 4253</strain>
    </source>
</reference>
<keyword evidence="3" id="KW-1185">Reference proteome</keyword>
<proteinExistence type="predicted"/>
<sequence>MPTLTDPDLRRRLTQPASRDAPPWGHQEARGSWWQVRLASDSDSDSDSSGSGSGGGSDSGTRTTSGLPAGTTGWMAKRYTRAHTCLQID</sequence>
<evidence type="ECO:0000313" key="2">
    <source>
        <dbReference type="EMBL" id="GHG73888.1"/>
    </source>
</evidence>
<gene>
    <name evidence="2" type="ORF">GCM10018980_70430</name>
</gene>
<comment type="caution">
    <text evidence="2">The sequence shown here is derived from an EMBL/GenBank/DDBJ whole genome shotgun (WGS) entry which is preliminary data.</text>
</comment>
<evidence type="ECO:0000256" key="1">
    <source>
        <dbReference type="SAM" id="MobiDB-lite"/>
    </source>
</evidence>
<dbReference type="Proteomes" id="UP000619355">
    <property type="component" value="Unassembled WGS sequence"/>
</dbReference>
<organism evidence="2 3">
    <name type="scientific">Streptomyces capoamus</name>
    <dbReference type="NCBI Taxonomy" id="68183"/>
    <lineage>
        <taxon>Bacteria</taxon>
        <taxon>Bacillati</taxon>
        <taxon>Actinomycetota</taxon>
        <taxon>Actinomycetes</taxon>
        <taxon>Kitasatosporales</taxon>
        <taxon>Streptomycetaceae</taxon>
        <taxon>Streptomyces</taxon>
    </lineage>
</organism>
<accession>A0A919F363</accession>
<name>A0A919F363_9ACTN</name>
<dbReference type="EMBL" id="BNBF01000034">
    <property type="protein sequence ID" value="GHG73888.1"/>
    <property type="molecule type" value="Genomic_DNA"/>
</dbReference>
<evidence type="ECO:0000313" key="3">
    <source>
        <dbReference type="Proteomes" id="UP000619355"/>
    </source>
</evidence>
<protein>
    <submittedName>
        <fullName evidence="2">Uncharacterized protein</fullName>
    </submittedName>
</protein>
<feature type="region of interest" description="Disordered" evidence="1">
    <location>
        <begin position="1"/>
        <end position="76"/>
    </location>
</feature>